<comment type="caution">
    <text evidence="2">The sequence shown here is derived from an EMBL/GenBank/DDBJ whole genome shotgun (WGS) entry which is preliminary data.</text>
</comment>
<gene>
    <name evidence="2" type="ORF">FOY91_16310</name>
</gene>
<dbReference type="RefSeq" id="WP_145154287.1">
    <property type="nucleotide sequence ID" value="NZ_VNIM01000082.1"/>
</dbReference>
<evidence type="ECO:0000256" key="1">
    <source>
        <dbReference type="SAM" id="MobiDB-lite"/>
    </source>
</evidence>
<accession>A0A558QWW9</accession>
<dbReference type="AlphaFoldDB" id="A0A558QWW9"/>
<dbReference type="Proteomes" id="UP000318681">
    <property type="component" value="Unassembled WGS sequence"/>
</dbReference>
<proteinExistence type="predicted"/>
<evidence type="ECO:0000313" key="3">
    <source>
        <dbReference type="Proteomes" id="UP000318681"/>
    </source>
</evidence>
<evidence type="ECO:0000313" key="2">
    <source>
        <dbReference type="EMBL" id="TVV71640.1"/>
    </source>
</evidence>
<feature type="compositionally biased region" description="Basic and acidic residues" evidence="1">
    <location>
        <begin position="1"/>
        <end position="14"/>
    </location>
</feature>
<dbReference type="OrthoDB" id="2375382at2"/>
<keyword evidence="3" id="KW-1185">Reference proteome</keyword>
<dbReference type="EMBL" id="VNIM01000082">
    <property type="protein sequence ID" value="TVV71640.1"/>
    <property type="molecule type" value="Genomic_DNA"/>
</dbReference>
<feature type="region of interest" description="Disordered" evidence="1">
    <location>
        <begin position="1"/>
        <end position="42"/>
    </location>
</feature>
<sequence length="76" mass="8300">MAPRTDFDDTEGRRAARLSKTGAQTDACSRWPRSMDGSSRTGAARIGGVTLQIVRAWVMKFNAAFRDGLIDRKALG</sequence>
<name>A0A558QWW9_9SPHN</name>
<organism evidence="2 3">
    <name type="scientific">Alterirhizorhabdus solaris</name>
    <dbReference type="NCBI Taxonomy" id="2529389"/>
    <lineage>
        <taxon>Bacteria</taxon>
        <taxon>Pseudomonadati</taxon>
        <taxon>Pseudomonadota</taxon>
        <taxon>Alphaproteobacteria</taxon>
        <taxon>Sphingomonadales</taxon>
        <taxon>Rhizorhabdaceae</taxon>
        <taxon>Alterirhizorhabdus</taxon>
    </lineage>
</organism>
<reference evidence="2 3" key="1">
    <citation type="submission" date="2019-07" db="EMBL/GenBank/DDBJ databases">
        <title>Sphingomonas solaris sp. nov., isolated from a solar panel from Boston, Massachusetts.</title>
        <authorList>
            <person name="Tanner K."/>
            <person name="Pascual J."/>
            <person name="Mancuso C."/>
            <person name="Pereto J."/>
            <person name="Khalil A."/>
            <person name="Vilanova C."/>
        </authorList>
    </citation>
    <scope>NUCLEOTIDE SEQUENCE [LARGE SCALE GENOMIC DNA]</scope>
    <source>
        <strain evidence="2 3">R4DWN</strain>
    </source>
</reference>
<protein>
    <submittedName>
        <fullName evidence="2">Uncharacterized protein</fullName>
    </submittedName>
</protein>